<dbReference type="GO" id="GO:0008286">
    <property type="term" value="P:insulin receptor signaling pathway"/>
    <property type="evidence" value="ECO:0007669"/>
    <property type="project" value="UniProtKB-ARBA"/>
</dbReference>
<organism evidence="18 19">
    <name type="scientific">Chelydra serpentina</name>
    <name type="common">Snapping turtle</name>
    <name type="synonym">Testudo serpentina</name>
    <dbReference type="NCBI Taxonomy" id="8475"/>
    <lineage>
        <taxon>Eukaryota</taxon>
        <taxon>Metazoa</taxon>
        <taxon>Chordata</taxon>
        <taxon>Craniata</taxon>
        <taxon>Vertebrata</taxon>
        <taxon>Euteleostomi</taxon>
        <taxon>Archelosauria</taxon>
        <taxon>Testudinata</taxon>
        <taxon>Testudines</taxon>
        <taxon>Cryptodira</taxon>
        <taxon>Durocryptodira</taxon>
        <taxon>Americhelydia</taxon>
        <taxon>Chelydroidea</taxon>
        <taxon>Chelydridae</taxon>
        <taxon>Chelydra</taxon>
    </lineage>
</organism>
<feature type="domain" description="C2" evidence="17">
    <location>
        <begin position="1"/>
        <end position="109"/>
    </location>
</feature>
<dbReference type="InterPro" id="IPR035892">
    <property type="entry name" value="C2_domain_sf"/>
</dbReference>
<comment type="subcellular location">
    <subcellularLocation>
        <location evidence="2">Cell membrane</location>
    </subcellularLocation>
    <subcellularLocation>
        <location evidence="3">Cell projection</location>
        <location evidence="3">Ruffle</location>
    </subcellularLocation>
    <subcellularLocation>
        <location evidence="4">Cytoplasm</location>
        <location evidence="4">Cell cortex</location>
    </subcellularLocation>
    <subcellularLocation>
        <location evidence="1">Cytoplasmic vesicle membrane</location>
    </subcellularLocation>
</comment>
<evidence type="ECO:0000256" key="6">
    <source>
        <dbReference type="ARBA" id="ARBA00022475"/>
    </source>
</evidence>
<keyword evidence="9" id="KW-0106">Calcium</keyword>
<evidence type="ECO:0000256" key="1">
    <source>
        <dbReference type="ARBA" id="ARBA00004156"/>
    </source>
</evidence>
<dbReference type="SMART" id="SM00239">
    <property type="entry name" value="C2"/>
    <property type="match status" value="1"/>
</dbReference>
<dbReference type="Ensembl" id="ENSCSRT00000029550.1">
    <property type="protein sequence ID" value="ENSCSRP00000028396.1"/>
    <property type="gene ID" value="ENSCSRG00000020905.1"/>
</dbReference>
<feature type="compositionally biased region" description="Polar residues" evidence="16">
    <location>
        <begin position="273"/>
        <end position="288"/>
    </location>
</feature>
<dbReference type="SUPFAM" id="SSF49562">
    <property type="entry name" value="C2 domain (Calcium/lipid-binding domain, CaLB)"/>
    <property type="match status" value="1"/>
</dbReference>
<evidence type="ECO:0000313" key="18">
    <source>
        <dbReference type="Ensembl" id="ENSCSRP00000028396.1"/>
    </source>
</evidence>
<keyword evidence="6" id="KW-1003">Cell membrane</keyword>
<evidence type="ECO:0000256" key="3">
    <source>
        <dbReference type="ARBA" id="ARBA00004466"/>
    </source>
</evidence>
<evidence type="ECO:0000256" key="2">
    <source>
        <dbReference type="ARBA" id="ARBA00004236"/>
    </source>
</evidence>
<evidence type="ECO:0000256" key="7">
    <source>
        <dbReference type="ARBA" id="ARBA00022490"/>
    </source>
</evidence>
<evidence type="ECO:0000313" key="19">
    <source>
        <dbReference type="Proteomes" id="UP000694403"/>
    </source>
</evidence>
<dbReference type="InterPro" id="IPR057815">
    <property type="entry name" value="C2CD5_C"/>
</dbReference>
<evidence type="ECO:0000256" key="5">
    <source>
        <dbReference type="ARBA" id="ARBA00022448"/>
    </source>
</evidence>
<evidence type="ECO:0000256" key="16">
    <source>
        <dbReference type="SAM" id="MobiDB-lite"/>
    </source>
</evidence>
<dbReference type="InterPro" id="IPR000008">
    <property type="entry name" value="C2_dom"/>
</dbReference>
<dbReference type="InterPro" id="IPR056431">
    <property type="entry name" value="C2CD5_YbjQ-rel_dom"/>
</dbReference>
<feature type="compositionally biased region" description="Low complexity" evidence="16">
    <location>
        <begin position="289"/>
        <end position="317"/>
    </location>
</feature>
<keyword evidence="7" id="KW-0963">Cytoplasm</keyword>
<evidence type="ECO:0000256" key="10">
    <source>
        <dbReference type="ARBA" id="ARBA00022927"/>
    </source>
</evidence>
<dbReference type="Pfam" id="PF00168">
    <property type="entry name" value="C2"/>
    <property type="match status" value="1"/>
</dbReference>
<evidence type="ECO:0000256" key="14">
    <source>
        <dbReference type="ARBA" id="ARBA00023329"/>
    </source>
</evidence>
<evidence type="ECO:0000256" key="4">
    <source>
        <dbReference type="ARBA" id="ARBA00004544"/>
    </source>
</evidence>
<dbReference type="InterPro" id="IPR038983">
    <property type="entry name" value="C2CD5"/>
</dbReference>
<dbReference type="Pfam" id="PF23025">
    <property type="entry name" value="YbjQ_2"/>
    <property type="match status" value="3"/>
</dbReference>
<keyword evidence="11" id="KW-0446">Lipid-binding</keyword>
<dbReference type="GO" id="GO:0072659">
    <property type="term" value="P:protein localization to plasma membrane"/>
    <property type="evidence" value="ECO:0007669"/>
    <property type="project" value="TreeGrafter"/>
</dbReference>
<dbReference type="GO" id="GO:0030659">
    <property type="term" value="C:cytoplasmic vesicle membrane"/>
    <property type="evidence" value="ECO:0007669"/>
    <property type="project" value="UniProtKB-SubCell"/>
</dbReference>
<dbReference type="GO" id="GO:0001726">
    <property type="term" value="C:ruffle"/>
    <property type="evidence" value="ECO:0007669"/>
    <property type="project" value="UniProtKB-SubCell"/>
</dbReference>
<protein>
    <recommendedName>
        <fullName evidence="15">C2 domain-containing protein 5</fullName>
    </recommendedName>
</protein>
<dbReference type="GO" id="GO:0005509">
    <property type="term" value="F:calcium ion binding"/>
    <property type="evidence" value="ECO:0007669"/>
    <property type="project" value="TreeGrafter"/>
</dbReference>
<keyword evidence="13" id="KW-0966">Cell projection</keyword>
<dbReference type="PANTHER" id="PTHR37412:SF2">
    <property type="entry name" value="C2 DOMAIN-CONTAINING PROTEIN 5"/>
    <property type="match status" value="1"/>
</dbReference>
<evidence type="ECO:0000256" key="12">
    <source>
        <dbReference type="ARBA" id="ARBA00023136"/>
    </source>
</evidence>
<evidence type="ECO:0000256" key="9">
    <source>
        <dbReference type="ARBA" id="ARBA00022837"/>
    </source>
</evidence>
<dbReference type="Proteomes" id="UP000694403">
    <property type="component" value="Unplaced"/>
</dbReference>
<sequence length="957" mass="106346">MPGKLKVKIVAGRHLPVMDRASDLTDAFVEVKFGNTTFKTDVYPKSLNPQWNSEWFKFEVDDEDLQDEPLQITVLDHDTYSANDAIGKVYIDIDPLLYSEAATVISGWFPIYDTIHGIRGEINVVVKVDLFNDLNRFRQSSCGVKFFCTTSIPKCYRAVVVHGFVEELVVNEDPEYQWIDRIRTPRASNEARQRLISLMSGELQRKIGLKVLEMRGNAVVGYLQCFDLEGESGLVVRAIGTVCTLDKISNTAFLPACNSPSKEMKEIPFNEDPNPNTHSSGPSTPLKNQTYSFSPSKSYSRQSSSSDTDLSLTPKTGMGSGSAGKEGGPFKALLRQQTQTALEQREFPFFTLTAFPPGFLVHVGGVVSARSVKLLDRIHNPDEPETRDAWWAEIRQEIKSHAKALGCHAVVGYSESTSICEEVCILSASGTAAVLNPRFLQDGTMEGCLEQRLSWQPGFFSIGSEKGEVDFFPQNQDSSSLLGIEETSPPGCGFCHIPYDELNMPFPAHLTYCYNCRKQKVPDVLFTTIDLPAEAMVIGKGCLIQARLCRLKKKAQAEANATSISNLLPFMEYEVHTQLMNKLKLKGMNALFGLRIQITVGENMLMGLASATGVYLTALPTPGGIQIAGKTPNDGAYEQHISHMQKKINDTIAKNKELYEINPPEIPEEIIGSPFPEPRQRSRLLRSQSESSDEVMELDLSHGKKDAFVLEIDDTDAMEDVHSLLTDVPPPPGFYSCNTEIMPGINNWTSDIQMFTSVRVSRLSNINLTNQTLNKNFNDLCENLLKSLYFKLRSMIPCCLCHVNFTVALPEDEVIQVTVTAVAITFDKNQALQTSKVPAEKTLQRASTDNEEQLQFPMELCSDPLVSQPFSPAKAASLDKASPLAEGYLRHRSVPSCTNSTVSVVKMTPLSFIPGAKITKYLGIINMFFIRETTSLREMRKIQSPEKYANSSKQPVF</sequence>
<accession>A0A8C3XWS8</accession>
<feature type="region of interest" description="Disordered" evidence="16">
    <location>
        <begin position="264"/>
        <end position="329"/>
    </location>
</feature>
<dbReference type="GO" id="GO:0005544">
    <property type="term" value="F:calcium-dependent phospholipid binding"/>
    <property type="evidence" value="ECO:0007669"/>
    <property type="project" value="InterPro"/>
</dbReference>
<reference evidence="18" key="2">
    <citation type="submission" date="2025-09" db="UniProtKB">
        <authorList>
            <consortium name="Ensembl"/>
        </authorList>
    </citation>
    <scope>IDENTIFICATION</scope>
</reference>
<dbReference type="PANTHER" id="PTHR37412">
    <property type="entry name" value="C2 DOMAIN-CONTAINING PROTEIN 5"/>
    <property type="match status" value="1"/>
</dbReference>
<keyword evidence="8" id="KW-0479">Metal-binding</keyword>
<evidence type="ECO:0000256" key="13">
    <source>
        <dbReference type="ARBA" id="ARBA00023273"/>
    </source>
</evidence>
<dbReference type="Pfam" id="PF23028">
    <property type="entry name" value="YbjQ_3"/>
    <property type="match status" value="1"/>
</dbReference>
<name>A0A8C3XWS8_CHESE</name>
<dbReference type="Pfam" id="PF23128">
    <property type="entry name" value="YbjQ_4"/>
    <property type="match status" value="1"/>
</dbReference>
<dbReference type="FunFam" id="2.60.40.150:FF:000020">
    <property type="entry name" value="C2 calcium dependent domain containing 5"/>
    <property type="match status" value="1"/>
</dbReference>
<dbReference type="PROSITE" id="PS50004">
    <property type="entry name" value="C2"/>
    <property type="match status" value="1"/>
</dbReference>
<keyword evidence="14" id="KW-0968">Cytoplasmic vesicle</keyword>
<dbReference type="GO" id="GO:0090314">
    <property type="term" value="P:positive regulation of protein targeting to membrane"/>
    <property type="evidence" value="ECO:0007669"/>
    <property type="project" value="TreeGrafter"/>
</dbReference>
<dbReference type="GO" id="GO:0031340">
    <property type="term" value="P:positive regulation of vesicle fusion"/>
    <property type="evidence" value="ECO:0007669"/>
    <property type="project" value="TreeGrafter"/>
</dbReference>
<evidence type="ECO:0000256" key="15">
    <source>
        <dbReference type="ARBA" id="ARBA00068078"/>
    </source>
</evidence>
<evidence type="ECO:0000256" key="11">
    <source>
        <dbReference type="ARBA" id="ARBA00023121"/>
    </source>
</evidence>
<dbReference type="GO" id="GO:0005938">
    <property type="term" value="C:cell cortex"/>
    <property type="evidence" value="ECO:0007669"/>
    <property type="project" value="UniProtKB-SubCell"/>
</dbReference>
<feature type="compositionally biased region" description="Gly residues" evidence="16">
    <location>
        <begin position="318"/>
        <end position="327"/>
    </location>
</feature>
<evidence type="ECO:0000256" key="8">
    <source>
        <dbReference type="ARBA" id="ARBA00022723"/>
    </source>
</evidence>
<proteinExistence type="predicted"/>
<evidence type="ECO:0000259" key="17">
    <source>
        <dbReference type="PROSITE" id="PS50004"/>
    </source>
</evidence>
<dbReference type="CDD" id="cd08688">
    <property type="entry name" value="C2_KIAA0528-like"/>
    <property type="match status" value="1"/>
</dbReference>
<dbReference type="Gene3D" id="2.60.40.150">
    <property type="entry name" value="C2 domain"/>
    <property type="match status" value="1"/>
</dbReference>
<dbReference type="GO" id="GO:0010828">
    <property type="term" value="P:positive regulation of D-glucose transmembrane transport"/>
    <property type="evidence" value="ECO:0007669"/>
    <property type="project" value="TreeGrafter"/>
</dbReference>
<dbReference type="GO" id="GO:0005886">
    <property type="term" value="C:plasma membrane"/>
    <property type="evidence" value="ECO:0007669"/>
    <property type="project" value="UniProtKB-SubCell"/>
</dbReference>
<keyword evidence="19" id="KW-1185">Reference proteome</keyword>
<keyword evidence="12" id="KW-0472">Membrane</keyword>
<dbReference type="AlphaFoldDB" id="A0A8C3XWS8"/>
<dbReference type="InterPro" id="IPR056430">
    <property type="entry name" value="C2CD5_YbjQ-like_dom"/>
</dbReference>
<dbReference type="GO" id="GO:0065002">
    <property type="term" value="P:intracellular protein transmembrane transport"/>
    <property type="evidence" value="ECO:0007669"/>
    <property type="project" value="TreeGrafter"/>
</dbReference>
<keyword evidence="10" id="KW-0653">Protein transport</keyword>
<reference evidence="18" key="1">
    <citation type="submission" date="2025-08" db="UniProtKB">
        <authorList>
            <consortium name="Ensembl"/>
        </authorList>
    </citation>
    <scope>IDENTIFICATION</scope>
</reference>
<keyword evidence="5" id="KW-0813">Transport</keyword>
<dbReference type="InterPro" id="IPR037785">
    <property type="entry name" value="C2_C2CD5"/>
</dbReference>